<sequence length="153" mass="17367">MDKMVLMVQMVLLTMMLMLQLATAALLVKFGCADQCGEIRIPYRFGTKRECYKDEWFRIECNQTARPPTAFISSIKLEVVNIPVERGSVTIKIPTAYFNCTGRKDSATLNLSRTPFFFSIWNMFSVVGCNSTKASMTKDIISCLSTFLVRTNF</sequence>
<evidence type="ECO:0000259" key="4">
    <source>
        <dbReference type="Pfam" id="PF13947"/>
    </source>
</evidence>
<name>U5FF70_POPTR</name>
<dbReference type="EMBL" id="CM009308">
    <property type="protein sequence ID" value="PNS91445.1"/>
    <property type="molecule type" value="Genomic_DNA"/>
</dbReference>
<evidence type="ECO:0000313" key="5">
    <source>
        <dbReference type="EMBL" id="PNS91445.1"/>
    </source>
</evidence>
<reference evidence="5 6" key="1">
    <citation type="journal article" date="2006" name="Science">
        <title>The genome of black cottonwood, Populus trichocarpa (Torr. &amp; Gray).</title>
        <authorList>
            <person name="Tuskan G.A."/>
            <person name="Difazio S."/>
            <person name="Jansson S."/>
            <person name="Bohlmann J."/>
            <person name="Grigoriev I."/>
            <person name="Hellsten U."/>
            <person name="Putnam N."/>
            <person name="Ralph S."/>
            <person name="Rombauts S."/>
            <person name="Salamov A."/>
            <person name="Schein J."/>
            <person name="Sterck L."/>
            <person name="Aerts A."/>
            <person name="Bhalerao R.R."/>
            <person name="Bhalerao R.P."/>
            <person name="Blaudez D."/>
            <person name="Boerjan W."/>
            <person name="Brun A."/>
            <person name="Brunner A."/>
            <person name="Busov V."/>
            <person name="Campbell M."/>
            <person name="Carlson J."/>
            <person name="Chalot M."/>
            <person name="Chapman J."/>
            <person name="Chen G.L."/>
            <person name="Cooper D."/>
            <person name="Coutinho P.M."/>
            <person name="Couturier J."/>
            <person name="Covert S."/>
            <person name="Cronk Q."/>
            <person name="Cunningham R."/>
            <person name="Davis J."/>
            <person name="Degroeve S."/>
            <person name="Dejardin A."/>
            <person name="Depamphilis C."/>
            <person name="Detter J."/>
            <person name="Dirks B."/>
            <person name="Dubchak I."/>
            <person name="Duplessis S."/>
            <person name="Ehlting J."/>
            <person name="Ellis B."/>
            <person name="Gendler K."/>
            <person name="Goodstein D."/>
            <person name="Gribskov M."/>
            <person name="Grimwood J."/>
            <person name="Groover A."/>
            <person name="Gunter L."/>
            <person name="Hamberger B."/>
            <person name="Heinze B."/>
            <person name="Helariutta Y."/>
            <person name="Henrissat B."/>
            <person name="Holligan D."/>
            <person name="Holt R."/>
            <person name="Huang W."/>
            <person name="Islam-Faridi N."/>
            <person name="Jones S."/>
            <person name="Jones-Rhoades M."/>
            <person name="Jorgensen R."/>
            <person name="Joshi C."/>
            <person name="Kangasjarvi J."/>
            <person name="Karlsson J."/>
            <person name="Kelleher C."/>
            <person name="Kirkpatrick R."/>
            <person name="Kirst M."/>
            <person name="Kohler A."/>
            <person name="Kalluri U."/>
            <person name="Larimer F."/>
            <person name="Leebens-Mack J."/>
            <person name="Leple J.C."/>
            <person name="Locascio P."/>
            <person name="Lou Y."/>
            <person name="Lucas S."/>
            <person name="Martin F."/>
            <person name="Montanini B."/>
            <person name="Napoli C."/>
            <person name="Nelson D.R."/>
            <person name="Nelson C."/>
            <person name="Nieminen K."/>
            <person name="Nilsson O."/>
            <person name="Pereda V."/>
            <person name="Peter G."/>
            <person name="Philippe R."/>
            <person name="Pilate G."/>
            <person name="Poliakov A."/>
            <person name="Razumovskaya J."/>
            <person name="Richardson P."/>
            <person name="Rinaldi C."/>
            <person name="Ritland K."/>
            <person name="Rouze P."/>
            <person name="Ryaboy D."/>
            <person name="Schmutz J."/>
            <person name="Schrader J."/>
            <person name="Segerman B."/>
            <person name="Shin H."/>
            <person name="Siddiqui A."/>
            <person name="Sterky F."/>
            <person name="Terry A."/>
            <person name="Tsai C.J."/>
            <person name="Uberbacher E."/>
            <person name="Unneberg P."/>
            <person name="Vahala J."/>
            <person name="Wall K."/>
            <person name="Wessler S."/>
            <person name="Yang G."/>
            <person name="Yin T."/>
            <person name="Douglas C."/>
            <person name="Marra M."/>
            <person name="Sandberg G."/>
            <person name="Van de Peer Y."/>
            <person name="Rokhsar D."/>
        </authorList>
    </citation>
    <scope>NUCLEOTIDE SEQUENCE [LARGE SCALE GENOMIC DNA]</scope>
    <source>
        <strain evidence="6">cv. Nisqually</strain>
    </source>
</reference>
<gene>
    <name evidence="5" type="ORF">POPTR_019G104200</name>
</gene>
<feature type="signal peptide" evidence="3">
    <location>
        <begin position="1"/>
        <end position="24"/>
    </location>
</feature>
<organism evidence="5 6">
    <name type="scientific">Populus trichocarpa</name>
    <name type="common">Western balsam poplar</name>
    <name type="synonym">Populus balsamifera subsp. trichocarpa</name>
    <dbReference type="NCBI Taxonomy" id="3694"/>
    <lineage>
        <taxon>Eukaryota</taxon>
        <taxon>Viridiplantae</taxon>
        <taxon>Streptophyta</taxon>
        <taxon>Embryophyta</taxon>
        <taxon>Tracheophyta</taxon>
        <taxon>Spermatophyta</taxon>
        <taxon>Magnoliopsida</taxon>
        <taxon>eudicotyledons</taxon>
        <taxon>Gunneridae</taxon>
        <taxon>Pentapetalae</taxon>
        <taxon>rosids</taxon>
        <taxon>fabids</taxon>
        <taxon>Malpighiales</taxon>
        <taxon>Salicaceae</taxon>
        <taxon>Saliceae</taxon>
        <taxon>Populus</taxon>
    </lineage>
</organism>
<accession>U5FF70</accession>
<dbReference type="InterPro" id="IPR025287">
    <property type="entry name" value="WAK_GUB"/>
</dbReference>
<dbReference type="InParanoid" id="U5FF70"/>
<evidence type="ECO:0000256" key="3">
    <source>
        <dbReference type="SAM" id="SignalP"/>
    </source>
</evidence>
<dbReference type="Pfam" id="PF13947">
    <property type="entry name" value="GUB_WAK_bind"/>
    <property type="match status" value="1"/>
</dbReference>
<evidence type="ECO:0000256" key="2">
    <source>
        <dbReference type="ARBA" id="ARBA00022729"/>
    </source>
</evidence>
<keyword evidence="2 3" id="KW-0732">Signal</keyword>
<protein>
    <recommendedName>
        <fullName evidence="4">Wall-associated receptor kinase galacturonan-binding domain-containing protein</fullName>
    </recommendedName>
</protein>
<comment type="subcellular location">
    <subcellularLocation>
        <location evidence="1">Membrane</location>
        <topology evidence="1">Single-pass membrane protein</topology>
    </subcellularLocation>
</comment>
<dbReference type="STRING" id="3694.U5FF70"/>
<dbReference type="AlphaFoldDB" id="U5FF70"/>
<evidence type="ECO:0000256" key="1">
    <source>
        <dbReference type="ARBA" id="ARBA00004167"/>
    </source>
</evidence>
<dbReference type="PANTHER" id="PTHR33491">
    <property type="entry name" value="OSJNBA0016N04.9 PROTEIN"/>
    <property type="match status" value="1"/>
</dbReference>
<dbReference type="GO" id="GO:0030247">
    <property type="term" value="F:polysaccharide binding"/>
    <property type="evidence" value="ECO:0007669"/>
    <property type="project" value="InterPro"/>
</dbReference>
<dbReference type="HOGENOM" id="CLU_1716350_0_0_1"/>
<dbReference type="GO" id="GO:0016020">
    <property type="term" value="C:membrane"/>
    <property type="evidence" value="ECO:0007669"/>
    <property type="project" value="UniProtKB-SubCell"/>
</dbReference>
<keyword evidence="6" id="KW-1185">Reference proteome</keyword>
<dbReference type="Proteomes" id="UP000006729">
    <property type="component" value="Chromosome 19"/>
</dbReference>
<feature type="chain" id="PRO_5030178140" description="Wall-associated receptor kinase galacturonan-binding domain-containing protein" evidence="3">
    <location>
        <begin position="25"/>
        <end position="153"/>
    </location>
</feature>
<feature type="domain" description="Wall-associated receptor kinase galacturonan-binding" evidence="4">
    <location>
        <begin position="32"/>
        <end position="91"/>
    </location>
</feature>
<evidence type="ECO:0000313" key="6">
    <source>
        <dbReference type="Proteomes" id="UP000006729"/>
    </source>
</evidence>
<proteinExistence type="predicted"/>